<feature type="region of interest" description="Disordered" evidence="1">
    <location>
        <begin position="25"/>
        <end position="49"/>
    </location>
</feature>
<gene>
    <name evidence="2" type="ORF">AVDCRST_MAG55-2680</name>
</gene>
<dbReference type="AlphaFoldDB" id="A0A6J4Q5Q0"/>
<dbReference type="EMBL" id="CADCUZ010000132">
    <property type="protein sequence ID" value="CAA9431268.1"/>
    <property type="molecule type" value="Genomic_DNA"/>
</dbReference>
<name>A0A6J4Q5Q0_9ACTN</name>
<accession>A0A6J4Q5Q0</accession>
<proteinExistence type="predicted"/>
<organism evidence="2">
    <name type="scientific">uncultured Rubrobacteraceae bacterium</name>
    <dbReference type="NCBI Taxonomy" id="349277"/>
    <lineage>
        <taxon>Bacteria</taxon>
        <taxon>Bacillati</taxon>
        <taxon>Actinomycetota</taxon>
        <taxon>Rubrobacteria</taxon>
        <taxon>Rubrobacterales</taxon>
        <taxon>Rubrobacteraceae</taxon>
        <taxon>environmental samples</taxon>
    </lineage>
</organism>
<reference evidence="2" key="1">
    <citation type="submission" date="2020-02" db="EMBL/GenBank/DDBJ databases">
        <authorList>
            <person name="Meier V. D."/>
        </authorList>
    </citation>
    <scope>NUCLEOTIDE SEQUENCE</scope>
    <source>
        <strain evidence="2">AVDCRST_MAG55</strain>
    </source>
</reference>
<evidence type="ECO:0000313" key="2">
    <source>
        <dbReference type="EMBL" id="CAA9431268.1"/>
    </source>
</evidence>
<protein>
    <submittedName>
        <fullName evidence="2">Uncharacterized protein</fullName>
    </submittedName>
</protein>
<sequence length="49" mass="5361">MMARPLHPAEPALFASSRQKTVFLRSLPIGRNPDRAPGSPDASVRHRAP</sequence>
<evidence type="ECO:0000256" key="1">
    <source>
        <dbReference type="SAM" id="MobiDB-lite"/>
    </source>
</evidence>